<dbReference type="SUPFAM" id="SSF51230">
    <property type="entry name" value="Single hybrid motif"/>
    <property type="match status" value="1"/>
</dbReference>
<proteinExistence type="predicted"/>
<dbReference type="GO" id="GO:0019464">
    <property type="term" value="P:glycine decarboxylation via glycine cleavage system"/>
    <property type="evidence" value="ECO:0007669"/>
    <property type="project" value="InterPro"/>
</dbReference>
<dbReference type="GO" id="GO:0005960">
    <property type="term" value="C:glycine cleavage complex"/>
    <property type="evidence" value="ECO:0007669"/>
    <property type="project" value="InterPro"/>
</dbReference>
<dbReference type="CDD" id="cd06848">
    <property type="entry name" value="GCS_H"/>
    <property type="match status" value="1"/>
</dbReference>
<dbReference type="PANTHER" id="PTHR11715">
    <property type="entry name" value="GLYCINE CLEAVAGE SYSTEM H PROTEIN"/>
    <property type="match status" value="1"/>
</dbReference>
<gene>
    <name evidence="2" type="ORF">MNBD_PLANCTO02-1837</name>
</gene>
<dbReference type="InterPro" id="IPR000089">
    <property type="entry name" value="Biotin_lipoyl"/>
</dbReference>
<accession>A0A3B1DGF0</accession>
<evidence type="ECO:0000313" key="2">
    <source>
        <dbReference type="EMBL" id="VAX41429.1"/>
    </source>
</evidence>
<feature type="domain" description="Lipoyl-binding" evidence="1">
    <location>
        <begin position="38"/>
        <end position="121"/>
    </location>
</feature>
<dbReference type="AlphaFoldDB" id="A0A3B1DGF0"/>
<dbReference type="Pfam" id="PF01597">
    <property type="entry name" value="GCV_H"/>
    <property type="match status" value="1"/>
</dbReference>
<dbReference type="GO" id="GO:0009249">
    <property type="term" value="P:protein lipoylation"/>
    <property type="evidence" value="ECO:0007669"/>
    <property type="project" value="TreeGrafter"/>
</dbReference>
<dbReference type="PROSITE" id="PS50968">
    <property type="entry name" value="BIOTINYL_LIPOYL"/>
    <property type="match status" value="1"/>
</dbReference>
<dbReference type="PANTHER" id="PTHR11715:SF3">
    <property type="entry name" value="GLYCINE CLEAVAGE SYSTEM H PROTEIN-RELATED"/>
    <property type="match status" value="1"/>
</dbReference>
<sequence>MPDDLLFMMGKYEARIPVDRLYAENHLWLQPIEEEANKYRVGFTSYSVRLLQDVYFLEWNVEENTPVKSRQEVGEIESSKALSTLYAPCDGTLCEFNEQLLDDPTPINTDCYNTGWLFTMKTETSFHDASLYYQILDKGWEETQRHLKGQIN</sequence>
<organism evidence="2">
    <name type="scientific">hydrothermal vent metagenome</name>
    <dbReference type="NCBI Taxonomy" id="652676"/>
    <lineage>
        <taxon>unclassified sequences</taxon>
        <taxon>metagenomes</taxon>
        <taxon>ecological metagenomes</taxon>
    </lineage>
</organism>
<evidence type="ECO:0000259" key="1">
    <source>
        <dbReference type="PROSITE" id="PS50968"/>
    </source>
</evidence>
<dbReference type="InterPro" id="IPR033753">
    <property type="entry name" value="GCV_H/Fam206"/>
</dbReference>
<dbReference type="InterPro" id="IPR011053">
    <property type="entry name" value="Single_hybrid_motif"/>
</dbReference>
<protein>
    <submittedName>
        <fullName evidence="2">Glycine cleavage system H protein</fullName>
    </submittedName>
</protein>
<dbReference type="EMBL" id="UOGL01000542">
    <property type="protein sequence ID" value="VAX41429.1"/>
    <property type="molecule type" value="Genomic_DNA"/>
</dbReference>
<dbReference type="InterPro" id="IPR002930">
    <property type="entry name" value="GCV_H"/>
</dbReference>
<dbReference type="GO" id="GO:0005829">
    <property type="term" value="C:cytosol"/>
    <property type="evidence" value="ECO:0007669"/>
    <property type="project" value="TreeGrafter"/>
</dbReference>
<reference evidence="2" key="1">
    <citation type="submission" date="2018-06" db="EMBL/GenBank/DDBJ databases">
        <authorList>
            <person name="Zhirakovskaya E."/>
        </authorList>
    </citation>
    <scope>NUCLEOTIDE SEQUENCE</scope>
</reference>
<name>A0A3B1DGF0_9ZZZZ</name>
<dbReference type="Gene3D" id="2.40.50.100">
    <property type="match status" value="1"/>
</dbReference>